<evidence type="ECO:0000313" key="9">
    <source>
        <dbReference type="EMBL" id="GGD26316.1"/>
    </source>
</evidence>
<dbReference type="SUPFAM" id="SSF54373">
    <property type="entry name" value="FAD-linked reductases, C-terminal domain"/>
    <property type="match status" value="1"/>
</dbReference>
<dbReference type="GO" id="GO:0016614">
    <property type="term" value="F:oxidoreductase activity, acting on CH-OH group of donors"/>
    <property type="evidence" value="ECO:0007669"/>
    <property type="project" value="InterPro"/>
</dbReference>
<feature type="region of interest" description="Disordered" evidence="6">
    <location>
        <begin position="56"/>
        <end position="76"/>
    </location>
</feature>
<dbReference type="Gene3D" id="3.50.50.60">
    <property type="entry name" value="FAD/NAD(P)-binding domain"/>
    <property type="match status" value="2"/>
</dbReference>
<evidence type="ECO:0000259" key="7">
    <source>
        <dbReference type="Pfam" id="PF00732"/>
    </source>
</evidence>
<organism evidence="9 10">
    <name type="scientific">Microbacterium faecale</name>
    <dbReference type="NCBI Taxonomy" id="1804630"/>
    <lineage>
        <taxon>Bacteria</taxon>
        <taxon>Bacillati</taxon>
        <taxon>Actinomycetota</taxon>
        <taxon>Actinomycetes</taxon>
        <taxon>Micrococcales</taxon>
        <taxon>Microbacteriaceae</taxon>
        <taxon>Microbacterium</taxon>
    </lineage>
</organism>
<comment type="cofactor">
    <cofactor evidence="1">
        <name>FAD</name>
        <dbReference type="ChEBI" id="CHEBI:57692"/>
    </cofactor>
</comment>
<gene>
    <name evidence="9" type="ORF">GCM10010915_02960</name>
</gene>
<evidence type="ECO:0000256" key="1">
    <source>
        <dbReference type="ARBA" id="ARBA00001974"/>
    </source>
</evidence>
<dbReference type="InterPro" id="IPR007867">
    <property type="entry name" value="GMC_OxRtase_C"/>
</dbReference>
<keyword evidence="3" id="KW-0285">Flavoprotein</keyword>
<dbReference type="InterPro" id="IPR051473">
    <property type="entry name" value="P2Ox-like"/>
</dbReference>
<evidence type="ECO:0000256" key="2">
    <source>
        <dbReference type="ARBA" id="ARBA00010790"/>
    </source>
</evidence>
<keyword evidence="10" id="KW-1185">Reference proteome</keyword>
<comment type="similarity">
    <text evidence="2">Belongs to the GMC oxidoreductase family.</text>
</comment>
<evidence type="ECO:0000256" key="3">
    <source>
        <dbReference type="ARBA" id="ARBA00022630"/>
    </source>
</evidence>
<evidence type="ECO:0000256" key="5">
    <source>
        <dbReference type="ARBA" id="ARBA00023002"/>
    </source>
</evidence>
<keyword evidence="4" id="KW-0274">FAD</keyword>
<dbReference type="InterPro" id="IPR000172">
    <property type="entry name" value="GMC_OxRdtase_N"/>
</dbReference>
<reference evidence="9" key="1">
    <citation type="journal article" date="2014" name="Int. J. Syst. Evol. Microbiol.">
        <title>Complete genome sequence of Corynebacterium casei LMG S-19264T (=DSM 44701T), isolated from a smear-ripened cheese.</title>
        <authorList>
            <consortium name="US DOE Joint Genome Institute (JGI-PGF)"/>
            <person name="Walter F."/>
            <person name="Albersmeier A."/>
            <person name="Kalinowski J."/>
            <person name="Ruckert C."/>
        </authorList>
    </citation>
    <scope>NUCLEOTIDE SEQUENCE</scope>
    <source>
        <strain evidence="9">CGMCC 1.15152</strain>
    </source>
</reference>
<evidence type="ECO:0000313" key="10">
    <source>
        <dbReference type="Proteomes" id="UP000633205"/>
    </source>
</evidence>
<name>A0A916Y1K4_9MICO</name>
<dbReference type="AlphaFoldDB" id="A0A916Y1K4"/>
<proteinExistence type="inferred from homology"/>
<accession>A0A916Y1K4</accession>
<evidence type="ECO:0000256" key="4">
    <source>
        <dbReference type="ARBA" id="ARBA00022827"/>
    </source>
</evidence>
<feature type="domain" description="Glucose-methanol-choline oxidoreductase N-terminal" evidence="7">
    <location>
        <begin position="200"/>
        <end position="302"/>
    </location>
</feature>
<dbReference type="RefSeq" id="WP_188710557.1">
    <property type="nucleotide sequence ID" value="NZ_BMHO01000001.1"/>
</dbReference>
<keyword evidence="5" id="KW-0560">Oxidoreductase</keyword>
<dbReference type="PANTHER" id="PTHR42784:SF1">
    <property type="entry name" value="PYRANOSE 2-OXIDASE"/>
    <property type="match status" value="1"/>
</dbReference>
<dbReference type="Proteomes" id="UP000633205">
    <property type="component" value="Unassembled WGS sequence"/>
</dbReference>
<reference evidence="9" key="2">
    <citation type="submission" date="2020-09" db="EMBL/GenBank/DDBJ databases">
        <authorList>
            <person name="Sun Q."/>
            <person name="Zhou Y."/>
        </authorList>
    </citation>
    <scope>NUCLEOTIDE SEQUENCE</scope>
    <source>
        <strain evidence="9">CGMCC 1.15152</strain>
    </source>
</reference>
<evidence type="ECO:0000256" key="6">
    <source>
        <dbReference type="SAM" id="MobiDB-lite"/>
    </source>
</evidence>
<protein>
    <submittedName>
        <fullName evidence="9">Pyranose oxidase</fullName>
    </submittedName>
</protein>
<dbReference type="Pfam" id="PF05199">
    <property type="entry name" value="GMC_oxred_C"/>
    <property type="match status" value="1"/>
</dbReference>
<dbReference type="InterPro" id="IPR036188">
    <property type="entry name" value="FAD/NAD-bd_sf"/>
</dbReference>
<dbReference type="PANTHER" id="PTHR42784">
    <property type="entry name" value="PYRANOSE 2-OXIDASE"/>
    <property type="match status" value="1"/>
</dbReference>
<dbReference type="Pfam" id="PF00732">
    <property type="entry name" value="GMC_oxred_N"/>
    <property type="match status" value="1"/>
</dbReference>
<comment type="caution">
    <text evidence="9">The sequence shown here is derived from an EMBL/GenBank/DDBJ whole genome shotgun (WGS) entry which is preliminary data.</text>
</comment>
<sequence length="540" mass="57254">MTASPTVAIVGSGPVGSAYARVILESHPTARVVMFEAGPQLTEKPGESVRNIADPAEKARAREVSQGPQSGEHRETLGIPEGTVVEGMFTAREGTHLLDFGGSGSAHAPQFPAAAASTNVGGMGAHWTCATPRPTGSERVDFIDDAEWSRLIDDAERLLHVQSAAFADSAVGAAIRSLLAEEFASELPEGFGPSTLPVAGDPQPDGTVRWAGADVVLGPLVEASSPISERFTLRDLSLVRSIAHEGSRATGVVVEDLRTRETETLHADLVVVAADAFRTPQLLWASGVRPAALGRYLTEHPVVISTVALDAERMRRFSTDDDLAGELARRAANPVDPVAAVNRIPFSEPYHPFSLQVMYAEQPPFPLSADHPRAGNAWGYVNMGYGMRKRPRVEDGIVFSDSELDYRGMPNFTIEYALTPEEEAEIADGTAHLRRAGEALGEFIADPRLMPAGSSLHYQGTTRLGSTDDGTSVADPHSRVWGFDNLYVGGNGTIPTATTMNPTLMSVAIAVRGARDAAARLPGDRASGPSRPGEEAATGV</sequence>
<feature type="region of interest" description="Disordered" evidence="6">
    <location>
        <begin position="520"/>
        <end position="540"/>
    </location>
</feature>
<evidence type="ECO:0000259" key="8">
    <source>
        <dbReference type="Pfam" id="PF05199"/>
    </source>
</evidence>
<feature type="domain" description="Glucose-methanol-choline oxidoreductase C-terminal" evidence="8">
    <location>
        <begin position="401"/>
        <end position="510"/>
    </location>
</feature>
<dbReference type="EMBL" id="BMHO01000001">
    <property type="protein sequence ID" value="GGD26316.1"/>
    <property type="molecule type" value="Genomic_DNA"/>
</dbReference>
<dbReference type="GO" id="GO:0050660">
    <property type="term" value="F:flavin adenine dinucleotide binding"/>
    <property type="evidence" value="ECO:0007669"/>
    <property type="project" value="InterPro"/>
</dbReference>
<dbReference type="SUPFAM" id="SSF51905">
    <property type="entry name" value="FAD/NAD(P)-binding domain"/>
    <property type="match status" value="1"/>
</dbReference>